<comment type="caution">
    <text evidence="1">The sequence shown here is derived from an EMBL/GenBank/DDBJ whole genome shotgun (WGS) entry which is preliminary data.</text>
</comment>
<protein>
    <recommendedName>
        <fullName evidence="3">Histidine kinase/HSP90-like ATPase domain-containing protein</fullName>
    </recommendedName>
</protein>
<dbReference type="AlphaFoldDB" id="A0A366M8Y4"/>
<reference evidence="1 2" key="1">
    <citation type="submission" date="2018-06" db="EMBL/GenBank/DDBJ databases">
        <title>Genomic insight into two independent archaeal endosymbiosis events.</title>
        <authorList>
            <person name="Lind A.E."/>
            <person name="Lewis W.H."/>
            <person name="Spang A."/>
            <person name="Guy L."/>
            <person name="Embley M.T."/>
            <person name="Ettema T.J.G."/>
        </authorList>
    </citation>
    <scope>NUCLEOTIDE SEQUENCE [LARGE SCALE GENOMIC DNA]</scope>
    <source>
        <strain evidence="1">NOE</strain>
    </source>
</reference>
<dbReference type="Proteomes" id="UP000253099">
    <property type="component" value="Unassembled WGS sequence"/>
</dbReference>
<gene>
    <name evidence="1" type="ORF">ALNOE001_20230</name>
</gene>
<evidence type="ECO:0000313" key="1">
    <source>
        <dbReference type="EMBL" id="RBQ22293.1"/>
    </source>
</evidence>
<sequence length="136" mass="15823">MVDIKLYYILDELIDNIYNHTSFEKGHATQGHVYSQEHPDKEYLDVCIMADGLSIHGKFKKEDIIFKNDYHAIEKAIDKTTTEKNDEYDRSNGLWTTLKLVVEANRGNVLIVSGNGCPYVKNKNSYKYILLEQRYI</sequence>
<accession>A0A366M8Y4</accession>
<organism evidence="1 2">
    <name type="scientific">Candidatus Methanobinarius endosymbioticus</name>
    <dbReference type="NCBI Taxonomy" id="2006182"/>
    <lineage>
        <taxon>Archaea</taxon>
        <taxon>Methanobacteriati</taxon>
        <taxon>Methanobacteriota</taxon>
        <taxon>Methanomada group</taxon>
        <taxon>Methanobacteria</taxon>
        <taxon>Methanobacteriales</taxon>
        <taxon>Methanobacteriaceae</taxon>
        <taxon>Candidatus Methanobinarius</taxon>
    </lineage>
</organism>
<dbReference type="EMBL" id="NIZT01000070">
    <property type="protein sequence ID" value="RBQ22293.1"/>
    <property type="molecule type" value="Genomic_DNA"/>
</dbReference>
<name>A0A366M8Y4_9EURY</name>
<keyword evidence="2" id="KW-1185">Reference proteome</keyword>
<evidence type="ECO:0008006" key="3">
    <source>
        <dbReference type="Google" id="ProtNLM"/>
    </source>
</evidence>
<proteinExistence type="predicted"/>
<evidence type="ECO:0000313" key="2">
    <source>
        <dbReference type="Proteomes" id="UP000253099"/>
    </source>
</evidence>